<dbReference type="InterPro" id="IPR025746">
    <property type="entry name" value="PilX_N_dom"/>
</dbReference>
<reference evidence="4" key="1">
    <citation type="journal article" date="2019" name="Int. J. Syst. Evol. Microbiol.">
        <title>The Global Catalogue of Microorganisms (GCM) 10K type strain sequencing project: providing services to taxonomists for standard genome sequencing and annotation.</title>
        <authorList>
            <consortium name="The Broad Institute Genomics Platform"/>
            <consortium name="The Broad Institute Genome Sequencing Center for Infectious Disease"/>
            <person name="Wu L."/>
            <person name="Ma J."/>
        </authorList>
    </citation>
    <scope>NUCLEOTIDE SEQUENCE [LARGE SCALE GENOMIC DNA]</scope>
    <source>
        <strain evidence="4">JCM 16914</strain>
    </source>
</reference>
<accession>A0ABP7LVR5</accession>
<evidence type="ECO:0000256" key="1">
    <source>
        <dbReference type="SAM" id="MobiDB-lite"/>
    </source>
</evidence>
<organism evidence="3 4">
    <name type="scientific">Halomonas cibimaris</name>
    <dbReference type="NCBI Taxonomy" id="657012"/>
    <lineage>
        <taxon>Bacteria</taxon>
        <taxon>Pseudomonadati</taxon>
        <taxon>Pseudomonadota</taxon>
        <taxon>Gammaproteobacteria</taxon>
        <taxon>Oceanospirillales</taxon>
        <taxon>Halomonadaceae</taxon>
        <taxon>Halomonas</taxon>
    </lineage>
</organism>
<dbReference type="RefSeq" id="WP_344704062.1">
    <property type="nucleotide sequence ID" value="NZ_BAAAZT010000070.1"/>
</dbReference>
<evidence type="ECO:0000313" key="4">
    <source>
        <dbReference type="Proteomes" id="UP001500133"/>
    </source>
</evidence>
<keyword evidence="4" id="KW-1185">Reference proteome</keyword>
<dbReference type="Proteomes" id="UP001500133">
    <property type="component" value="Unassembled WGS sequence"/>
</dbReference>
<protein>
    <recommendedName>
        <fullName evidence="2">Type 4 fimbrial biogenesis protein PilX N-terminal domain-containing protein</fullName>
    </recommendedName>
</protein>
<comment type="caution">
    <text evidence="3">The sequence shown here is derived from an EMBL/GenBank/DDBJ whole genome shotgun (WGS) entry which is preliminary data.</text>
</comment>
<dbReference type="Pfam" id="PF14341">
    <property type="entry name" value="PilX_N"/>
    <property type="match status" value="1"/>
</dbReference>
<feature type="compositionally biased region" description="Acidic residues" evidence="1">
    <location>
        <begin position="205"/>
        <end position="243"/>
    </location>
</feature>
<sequence>MRNKQQGAALVIVLAFLTGAMIVGVSGMQSSLIDERLAGNYRASAQAQMNAEQAASLAVKKVREYKESAGKNNLDILDLTQDSAVEDVKMLDYADVDADDKRLQGKKYGDCAKEGEDKDRCFYFPLAIANSNHWVAFGAVVGNSGKNEKVISQSVALVSFTSATSSADEIADKFNDYGILSDEEAEVEAEEKNIPFYGIIRSNDNDEEDEEEDEEESEEDEEDDFDVEFKDSEEERENEEIEESGFSTEYVKVPKFNFKNYFNRLEKSRFGGYSEKNSNCSVRYAIDVERFCEKNLVVAEAYIYRSVVYFDKDVTVESSLTVIDSTIFIDGDLTVKGAAHLSATGGVSNIIVTGDVVFDAEGGDEKGEDDGENNNPIGLDLSNTVIVAGGKLEFDAMSSQGLRNVLIMSDDEMDIYFDDIDKIYKGWFYSGDELDMEIENSPNMTFCGSLMARKNVGLETDPYIKRFDSSGRNGCPKFSGFDGPLHNGSDGGKPTVDAWQ</sequence>
<feature type="region of interest" description="Disordered" evidence="1">
    <location>
        <begin position="480"/>
        <end position="500"/>
    </location>
</feature>
<dbReference type="EMBL" id="BAAAZT010000070">
    <property type="protein sequence ID" value="GAA3906302.1"/>
    <property type="molecule type" value="Genomic_DNA"/>
</dbReference>
<name>A0ABP7LVR5_9GAMM</name>
<evidence type="ECO:0000313" key="3">
    <source>
        <dbReference type="EMBL" id="GAA3906302.1"/>
    </source>
</evidence>
<feature type="region of interest" description="Disordered" evidence="1">
    <location>
        <begin position="196"/>
        <end position="244"/>
    </location>
</feature>
<proteinExistence type="predicted"/>
<evidence type="ECO:0000259" key="2">
    <source>
        <dbReference type="Pfam" id="PF14341"/>
    </source>
</evidence>
<gene>
    <name evidence="3" type="ORF">GCM10022228_15680</name>
</gene>
<feature type="domain" description="Type 4 fimbrial biogenesis protein PilX N-terminal" evidence="2">
    <location>
        <begin position="6"/>
        <end position="48"/>
    </location>
</feature>